<evidence type="ECO:0008006" key="3">
    <source>
        <dbReference type="Google" id="ProtNLM"/>
    </source>
</evidence>
<comment type="caution">
    <text evidence="1">The sequence shown here is derived from an EMBL/GenBank/DDBJ whole genome shotgun (WGS) entry which is preliminary data.</text>
</comment>
<sequence length="155" mass="17568">MSRISSAVLEGWKTVEERLANPLVRRLLRSRAHRIASHALAVLAYEGRVSGRGYEIPVAYARRDRTVVVLTPREATTWWKNFREPSECTLHVRGHRRSAVGEVVTDPAEGRALGAIYARQRPVLSRLLGVDPAPNPFESRVTQDFAIVRFSLERR</sequence>
<dbReference type="InterPro" id="IPR012349">
    <property type="entry name" value="Split_barrel_FMN-bd"/>
</dbReference>
<keyword evidence="2" id="KW-1185">Reference proteome</keyword>
<dbReference type="SUPFAM" id="SSF50475">
    <property type="entry name" value="FMN-binding split barrel"/>
    <property type="match status" value="1"/>
</dbReference>
<name>A0A3N6MHL0_NATCH</name>
<gene>
    <name evidence="1" type="ORF">EA473_09110</name>
</gene>
<evidence type="ECO:0000313" key="1">
    <source>
        <dbReference type="EMBL" id="RQG95101.1"/>
    </source>
</evidence>
<dbReference type="AlphaFoldDB" id="A0A3N6MHL0"/>
<dbReference type="Gene3D" id="2.30.110.10">
    <property type="entry name" value="Electron Transport, Fmn-binding Protein, Chain A"/>
    <property type="match status" value="1"/>
</dbReference>
<dbReference type="OrthoDB" id="350853at2157"/>
<proteinExistence type="predicted"/>
<protein>
    <recommendedName>
        <fullName evidence="3">DUF385 domain-containing protein</fullName>
    </recommendedName>
</protein>
<dbReference type="Proteomes" id="UP000282323">
    <property type="component" value="Unassembled WGS sequence"/>
</dbReference>
<reference evidence="1 2" key="1">
    <citation type="submission" date="2018-10" db="EMBL/GenBank/DDBJ databases">
        <title>Natrarchaeobius chitinivorans gen. nov., sp. nov., and Natrarchaeobius haloalkaliphilus sp. nov., alkaliphilic, chitin-utilizing haloarchaea from hypersaline alkaline lakes.</title>
        <authorList>
            <person name="Sorokin D.Y."/>
            <person name="Elcheninov A.G."/>
            <person name="Kostrikina N.A."/>
            <person name="Bale N.J."/>
            <person name="Sinninghe Damste J.S."/>
            <person name="Khijniak T.V."/>
            <person name="Kublanov I.V."/>
            <person name="Toshchakov S.V."/>
        </authorList>
    </citation>
    <scope>NUCLEOTIDE SEQUENCE [LARGE SCALE GENOMIC DNA]</scope>
    <source>
        <strain evidence="1 2">AArcht4T</strain>
    </source>
</reference>
<accession>A0A3N6MHL0</accession>
<organism evidence="1 2">
    <name type="scientific">Natrarchaeobius chitinivorans</name>
    <dbReference type="NCBI Taxonomy" id="1679083"/>
    <lineage>
        <taxon>Archaea</taxon>
        <taxon>Methanobacteriati</taxon>
        <taxon>Methanobacteriota</taxon>
        <taxon>Stenosarchaea group</taxon>
        <taxon>Halobacteria</taxon>
        <taxon>Halobacteriales</taxon>
        <taxon>Natrialbaceae</taxon>
        <taxon>Natrarchaeobius</taxon>
    </lineage>
</organism>
<evidence type="ECO:0000313" key="2">
    <source>
        <dbReference type="Proteomes" id="UP000282323"/>
    </source>
</evidence>
<dbReference type="RefSeq" id="WP_124195319.1">
    <property type="nucleotide sequence ID" value="NZ_REGA01000006.1"/>
</dbReference>
<dbReference type="EMBL" id="REGA01000006">
    <property type="protein sequence ID" value="RQG95101.1"/>
    <property type="molecule type" value="Genomic_DNA"/>
</dbReference>